<protein>
    <submittedName>
        <fullName evidence="1">Uncharacterized protein</fullName>
    </submittedName>
</protein>
<name>A0A644VCV9_9ZZZZ</name>
<dbReference type="EMBL" id="VSSQ01000275">
    <property type="protein sequence ID" value="MPL89199.1"/>
    <property type="molecule type" value="Genomic_DNA"/>
</dbReference>
<accession>A0A644VCV9</accession>
<organism evidence="1">
    <name type="scientific">bioreactor metagenome</name>
    <dbReference type="NCBI Taxonomy" id="1076179"/>
    <lineage>
        <taxon>unclassified sequences</taxon>
        <taxon>metagenomes</taxon>
        <taxon>ecological metagenomes</taxon>
    </lineage>
</organism>
<comment type="caution">
    <text evidence="1">The sequence shown here is derived from an EMBL/GenBank/DDBJ whole genome shotgun (WGS) entry which is preliminary data.</text>
</comment>
<evidence type="ECO:0000313" key="1">
    <source>
        <dbReference type="EMBL" id="MPL89199.1"/>
    </source>
</evidence>
<dbReference type="AlphaFoldDB" id="A0A644VCV9"/>
<sequence length="82" mass="9915">MNSWVAPLQWLVFLTLWRMAYETANVGKRSTVEKSFLIERSSSEEVQNPREKEWTEKAVKKYADAQEKKWQRWNEAMFERSD</sequence>
<gene>
    <name evidence="1" type="ORF">SDC9_35232</name>
</gene>
<proteinExistence type="predicted"/>
<reference evidence="1" key="1">
    <citation type="submission" date="2019-08" db="EMBL/GenBank/DDBJ databases">
        <authorList>
            <person name="Kucharzyk K."/>
            <person name="Murdoch R.W."/>
            <person name="Higgins S."/>
            <person name="Loffler F."/>
        </authorList>
    </citation>
    <scope>NUCLEOTIDE SEQUENCE</scope>
</reference>